<feature type="transmembrane region" description="Helical" evidence="5">
    <location>
        <begin position="368"/>
        <end position="386"/>
    </location>
</feature>
<accession>A0A644YVB4</accession>
<feature type="transmembrane region" description="Helical" evidence="5">
    <location>
        <begin position="341"/>
        <end position="362"/>
    </location>
</feature>
<keyword evidence="3 5" id="KW-1133">Transmembrane helix</keyword>
<sequence length="396" mass="42445">MGGLISFIGALCYSELSSAFPSAGGDYHFLKTAFGKGFSFLFVWARIAVIQTGSIALLAYIAGDYMSQLLSLGEYSASFYAIWVVIALTLINVLGIQFGTGLQKLLTALQFAGILIIIAVGFFVEPHTSLAASQEPAPSSSLFPTLSLALIFVLLTFGGWNEAAYISSELKSGSKNMVFVLVVSILIITLVYVLINMAFLNVLGLREMAVSDAVGVDMMRVTLGKKGVVLIGTLVSLSALTSLNTTIFTGARSSYALGRDFSLLAPLGTWNGKRSAPVNALLLQGGIAALLILFGAFTRSGFEAMVEFTAPVFWFFFLCTGISLMVLRVKMPDVPRPFKVPLYPATPVLFILFCAYLLYSSLSHTGKGALSGVALLIVGLIFYLIFKNNVSAKEKK</sequence>
<dbReference type="Gene3D" id="1.20.1740.10">
    <property type="entry name" value="Amino acid/polyamine transporter I"/>
    <property type="match status" value="1"/>
</dbReference>
<protein>
    <submittedName>
        <fullName evidence="6">Serine/threonine exchanger SteT</fullName>
    </submittedName>
</protein>
<comment type="subcellular location">
    <subcellularLocation>
        <location evidence="1">Membrane</location>
        <topology evidence="1">Multi-pass membrane protein</topology>
    </subcellularLocation>
</comment>
<feature type="transmembrane region" description="Helical" evidence="5">
    <location>
        <begin position="228"/>
        <end position="251"/>
    </location>
</feature>
<evidence type="ECO:0000313" key="6">
    <source>
        <dbReference type="EMBL" id="MPM32279.1"/>
    </source>
</evidence>
<dbReference type="GO" id="GO:0016020">
    <property type="term" value="C:membrane"/>
    <property type="evidence" value="ECO:0007669"/>
    <property type="project" value="UniProtKB-SubCell"/>
</dbReference>
<dbReference type="PIRSF" id="PIRSF006060">
    <property type="entry name" value="AA_transporter"/>
    <property type="match status" value="1"/>
</dbReference>
<name>A0A644YVB4_9ZZZZ</name>
<feature type="transmembrane region" description="Helical" evidence="5">
    <location>
        <begin position="308"/>
        <end position="329"/>
    </location>
</feature>
<evidence type="ECO:0000256" key="2">
    <source>
        <dbReference type="ARBA" id="ARBA00022692"/>
    </source>
</evidence>
<feature type="transmembrane region" description="Helical" evidence="5">
    <location>
        <begin position="77"/>
        <end position="98"/>
    </location>
</feature>
<evidence type="ECO:0000256" key="4">
    <source>
        <dbReference type="ARBA" id="ARBA00023136"/>
    </source>
</evidence>
<dbReference type="AlphaFoldDB" id="A0A644YVB4"/>
<feature type="transmembrane region" description="Helical" evidence="5">
    <location>
        <begin position="144"/>
        <end position="166"/>
    </location>
</feature>
<keyword evidence="4 5" id="KW-0472">Membrane</keyword>
<evidence type="ECO:0000256" key="5">
    <source>
        <dbReference type="SAM" id="Phobius"/>
    </source>
</evidence>
<dbReference type="GO" id="GO:0015179">
    <property type="term" value="F:L-amino acid transmembrane transporter activity"/>
    <property type="evidence" value="ECO:0007669"/>
    <property type="project" value="TreeGrafter"/>
</dbReference>
<reference evidence="6" key="1">
    <citation type="submission" date="2019-08" db="EMBL/GenBank/DDBJ databases">
        <authorList>
            <person name="Kucharzyk K."/>
            <person name="Murdoch R.W."/>
            <person name="Higgins S."/>
            <person name="Loffler F."/>
        </authorList>
    </citation>
    <scope>NUCLEOTIDE SEQUENCE</scope>
</reference>
<proteinExistence type="predicted"/>
<dbReference type="EMBL" id="VSSQ01006317">
    <property type="protein sequence ID" value="MPM32279.1"/>
    <property type="molecule type" value="Genomic_DNA"/>
</dbReference>
<feature type="transmembrane region" description="Helical" evidence="5">
    <location>
        <begin position="38"/>
        <end position="62"/>
    </location>
</feature>
<dbReference type="PANTHER" id="PTHR11785">
    <property type="entry name" value="AMINO ACID TRANSPORTER"/>
    <property type="match status" value="1"/>
</dbReference>
<dbReference type="InterPro" id="IPR002293">
    <property type="entry name" value="AA/rel_permease1"/>
</dbReference>
<dbReference type="InterPro" id="IPR050598">
    <property type="entry name" value="AminoAcid_Transporter"/>
</dbReference>
<dbReference type="Pfam" id="PF13520">
    <property type="entry name" value="AA_permease_2"/>
    <property type="match status" value="1"/>
</dbReference>
<feature type="transmembrane region" description="Helical" evidence="5">
    <location>
        <begin position="281"/>
        <end position="302"/>
    </location>
</feature>
<gene>
    <name evidence="6" type="primary">steT_9</name>
    <name evidence="6" type="ORF">SDC9_78841</name>
</gene>
<keyword evidence="2 5" id="KW-0812">Transmembrane</keyword>
<organism evidence="6">
    <name type="scientific">bioreactor metagenome</name>
    <dbReference type="NCBI Taxonomy" id="1076179"/>
    <lineage>
        <taxon>unclassified sequences</taxon>
        <taxon>metagenomes</taxon>
        <taxon>ecological metagenomes</taxon>
    </lineage>
</organism>
<evidence type="ECO:0000256" key="3">
    <source>
        <dbReference type="ARBA" id="ARBA00022989"/>
    </source>
</evidence>
<dbReference type="PANTHER" id="PTHR11785:SF512">
    <property type="entry name" value="SOBREMESA, ISOFORM B"/>
    <property type="match status" value="1"/>
</dbReference>
<feature type="transmembrane region" description="Helical" evidence="5">
    <location>
        <begin position="105"/>
        <end position="124"/>
    </location>
</feature>
<feature type="transmembrane region" description="Helical" evidence="5">
    <location>
        <begin position="178"/>
        <end position="199"/>
    </location>
</feature>
<evidence type="ECO:0000256" key="1">
    <source>
        <dbReference type="ARBA" id="ARBA00004141"/>
    </source>
</evidence>
<comment type="caution">
    <text evidence="6">The sequence shown here is derived from an EMBL/GenBank/DDBJ whole genome shotgun (WGS) entry which is preliminary data.</text>
</comment>